<protein>
    <submittedName>
        <fullName evidence="1">Uncharacterized protein</fullName>
    </submittedName>
</protein>
<dbReference type="EMBL" id="JBBHLL010000026">
    <property type="protein sequence ID" value="KAK7828441.1"/>
    <property type="molecule type" value="Genomic_DNA"/>
</dbReference>
<accession>A0AAW0JQX0</accession>
<evidence type="ECO:0000313" key="1">
    <source>
        <dbReference type="EMBL" id="KAK7828441.1"/>
    </source>
</evidence>
<reference evidence="1 2" key="1">
    <citation type="journal article" date="2023" name="bioRxiv">
        <title>Conserved and derived expression patterns and positive selection on dental genes reveal complex evolutionary context of ever-growing rodent molars.</title>
        <authorList>
            <person name="Calamari Z.T."/>
            <person name="Song A."/>
            <person name="Cohen E."/>
            <person name="Akter M."/>
            <person name="Roy R.D."/>
            <person name="Hallikas O."/>
            <person name="Christensen M.M."/>
            <person name="Li P."/>
            <person name="Marangoni P."/>
            <person name="Jernvall J."/>
            <person name="Klein O.D."/>
        </authorList>
    </citation>
    <scope>NUCLEOTIDE SEQUENCE [LARGE SCALE GENOMIC DNA]</scope>
    <source>
        <strain evidence="1">V071</strain>
    </source>
</reference>
<keyword evidence="2" id="KW-1185">Reference proteome</keyword>
<evidence type="ECO:0000313" key="2">
    <source>
        <dbReference type="Proteomes" id="UP001488838"/>
    </source>
</evidence>
<proteinExistence type="predicted"/>
<organism evidence="1 2">
    <name type="scientific">Myodes glareolus</name>
    <name type="common">Bank vole</name>
    <name type="synonym">Clethrionomys glareolus</name>
    <dbReference type="NCBI Taxonomy" id="447135"/>
    <lineage>
        <taxon>Eukaryota</taxon>
        <taxon>Metazoa</taxon>
        <taxon>Chordata</taxon>
        <taxon>Craniata</taxon>
        <taxon>Vertebrata</taxon>
        <taxon>Euteleostomi</taxon>
        <taxon>Mammalia</taxon>
        <taxon>Eutheria</taxon>
        <taxon>Euarchontoglires</taxon>
        <taxon>Glires</taxon>
        <taxon>Rodentia</taxon>
        <taxon>Myomorpha</taxon>
        <taxon>Muroidea</taxon>
        <taxon>Cricetidae</taxon>
        <taxon>Arvicolinae</taxon>
        <taxon>Myodes</taxon>
    </lineage>
</organism>
<dbReference type="AlphaFoldDB" id="A0AAW0JQX0"/>
<comment type="caution">
    <text evidence="1">The sequence shown here is derived from an EMBL/GenBank/DDBJ whole genome shotgun (WGS) entry which is preliminary data.</text>
</comment>
<name>A0AAW0JQX0_MYOGA</name>
<gene>
    <name evidence="1" type="ORF">U0070_008950</name>
</gene>
<sequence length="199" mass="22112">MFSMEGSMTGHSEIQTVPSKRNREPLAICIKEEFSLPITAGVHCAYSIQATSLAFPPLGFHSGLALWKHPEEKEMFSLHQDEESMEASSIPVSPGQEASSMVQFAVIPGQTPLPSHERHRGLRGGIGLCVNPGSCTWQLFQPLGRNESSSPSVPIEMEMATFPTPGTAWLGLRTERFYKIQNHNAMEWRMYVVTQLRTP</sequence>
<dbReference type="Proteomes" id="UP001488838">
    <property type="component" value="Unassembled WGS sequence"/>
</dbReference>